<sequence length="289" mass="30220">MPITAERVHAGPVTVDRAAAWMECLAAETPARSAPCVQSAEVLLGSLRVRAFAVVQDAANLSARARHGEMGVEQALQLSLAVRELVDSERSATQKTPLLAIVDTPGQALGRHEEAACISAACAASIAAYDTARRCGHLVVTLVVGGAFSGSFLAHGLQADAIFALQAEGVEMQAMRLRSIARITRQSVAKVQEIATRVTPMSYAIQDAARLGIIDALIEGVDADAPTQEQVQRVKQVLAEKIAALKPGARSVAGNPLRVGTNAVVEAMRAQWEAADAVMAGGDAVGMVR</sequence>
<protein>
    <submittedName>
        <fullName evidence="1">Biotin-independent malonate decarboxylase subunit gamma</fullName>
    </submittedName>
</protein>
<comment type="caution">
    <text evidence="1">The sequence shown here is derived from an EMBL/GenBank/DDBJ whole genome shotgun (WGS) entry which is preliminary data.</text>
</comment>
<gene>
    <name evidence="1" type="ORF">ACFQBQ_07825</name>
</gene>
<proteinExistence type="predicted"/>
<dbReference type="InterPro" id="IPR029045">
    <property type="entry name" value="ClpP/crotonase-like_dom_sf"/>
</dbReference>
<dbReference type="Gene3D" id="3.90.226.10">
    <property type="entry name" value="2-enoyl-CoA Hydratase, Chain A, domain 1"/>
    <property type="match status" value="1"/>
</dbReference>
<dbReference type="EMBL" id="JBHSWI010000001">
    <property type="protein sequence ID" value="MFC6645496.1"/>
    <property type="molecule type" value="Genomic_DNA"/>
</dbReference>
<dbReference type="RefSeq" id="WP_263371864.1">
    <property type="nucleotide sequence ID" value="NZ_JAGSYD010000003.1"/>
</dbReference>
<dbReference type="Proteomes" id="UP001596391">
    <property type="component" value="Unassembled WGS sequence"/>
</dbReference>
<reference evidence="2" key="1">
    <citation type="journal article" date="2019" name="Int. J. Syst. Evol. Microbiol.">
        <title>The Global Catalogue of Microorganisms (GCM) 10K type strain sequencing project: providing services to taxonomists for standard genome sequencing and annotation.</title>
        <authorList>
            <consortium name="The Broad Institute Genomics Platform"/>
            <consortium name="The Broad Institute Genome Sequencing Center for Infectious Disease"/>
            <person name="Wu L."/>
            <person name="Ma J."/>
        </authorList>
    </citation>
    <scope>NUCLEOTIDE SEQUENCE [LARGE SCALE GENOMIC DNA]</scope>
    <source>
        <strain evidence="2">CGMCC 1.16026</strain>
    </source>
</reference>
<evidence type="ECO:0000313" key="1">
    <source>
        <dbReference type="EMBL" id="MFC6645496.1"/>
    </source>
</evidence>
<dbReference type="SUPFAM" id="SSF52096">
    <property type="entry name" value="ClpP/crotonase"/>
    <property type="match status" value="1"/>
</dbReference>
<dbReference type="Pfam" id="PF06833">
    <property type="entry name" value="MdcE"/>
    <property type="match status" value="1"/>
</dbReference>
<organism evidence="1 2">
    <name type="scientific">Granulicella cerasi</name>
    <dbReference type="NCBI Taxonomy" id="741063"/>
    <lineage>
        <taxon>Bacteria</taxon>
        <taxon>Pseudomonadati</taxon>
        <taxon>Acidobacteriota</taxon>
        <taxon>Terriglobia</taxon>
        <taxon>Terriglobales</taxon>
        <taxon>Acidobacteriaceae</taxon>
        <taxon>Granulicella</taxon>
    </lineage>
</organism>
<name>A0ABW1Z814_9BACT</name>
<keyword evidence="2" id="KW-1185">Reference proteome</keyword>
<accession>A0ABW1Z814</accession>
<evidence type="ECO:0000313" key="2">
    <source>
        <dbReference type="Proteomes" id="UP001596391"/>
    </source>
</evidence>